<sequence>MPELLLDAVGCSFLFAFPQDSFKFPKGSSASEDAILGNFNGFGTHRALVFQERRQYLEQPLQAKHMLKSLTHFFILFL</sequence>
<gene>
    <name evidence="1" type="ORF">SLS58_007835</name>
</gene>
<dbReference type="Proteomes" id="UP001521184">
    <property type="component" value="Unassembled WGS sequence"/>
</dbReference>
<feature type="non-terminal residue" evidence="1">
    <location>
        <position position="78"/>
    </location>
</feature>
<evidence type="ECO:0000313" key="2">
    <source>
        <dbReference type="Proteomes" id="UP001521184"/>
    </source>
</evidence>
<organism evidence="1 2">
    <name type="scientific">Diplodia intermedia</name>
    <dbReference type="NCBI Taxonomy" id="856260"/>
    <lineage>
        <taxon>Eukaryota</taxon>
        <taxon>Fungi</taxon>
        <taxon>Dikarya</taxon>
        <taxon>Ascomycota</taxon>
        <taxon>Pezizomycotina</taxon>
        <taxon>Dothideomycetes</taxon>
        <taxon>Dothideomycetes incertae sedis</taxon>
        <taxon>Botryosphaeriales</taxon>
        <taxon>Botryosphaeriaceae</taxon>
        <taxon>Diplodia</taxon>
    </lineage>
</organism>
<name>A0ABR3TJ02_9PEZI</name>
<evidence type="ECO:0000313" key="1">
    <source>
        <dbReference type="EMBL" id="KAL1639531.1"/>
    </source>
</evidence>
<proteinExistence type="predicted"/>
<comment type="caution">
    <text evidence="1">The sequence shown here is derived from an EMBL/GenBank/DDBJ whole genome shotgun (WGS) entry which is preliminary data.</text>
</comment>
<reference evidence="1 2" key="1">
    <citation type="journal article" date="2023" name="Plant Dis.">
        <title>First Report of Diplodia intermedia Causing Canker and Dieback Diseases on Apple Trees in Canada.</title>
        <authorList>
            <person name="Ellouze W."/>
            <person name="Ilyukhin E."/>
            <person name="Sulman M."/>
            <person name="Ali S."/>
        </authorList>
    </citation>
    <scope>NUCLEOTIDE SEQUENCE [LARGE SCALE GENOMIC DNA]</scope>
    <source>
        <strain evidence="1 2">M45-28</strain>
    </source>
</reference>
<dbReference type="EMBL" id="JAKEKT020000062">
    <property type="protein sequence ID" value="KAL1639531.1"/>
    <property type="molecule type" value="Genomic_DNA"/>
</dbReference>
<accession>A0ABR3TJ02</accession>
<protein>
    <submittedName>
        <fullName evidence="1">Uncharacterized protein</fullName>
    </submittedName>
</protein>
<keyword evidence="2" id="KW-1185">Reference proteome</keyword>